<protein>
    <submittedName>
        <fullName evidence="1">Uncharacterized protein</fullName>
    </submittedName>
</protein>
<reference evidence="1" key="1">
    <citation type="submission" date="2022-07" db="EMBL/GenBank/DDBJ databases">
        <authorList>
            <person name="Xamxidin M."/>
        </authorList>
    </citation>
    <scope>NUCLEOTIDE SEQUENCE</scope>
    <source>
        <strain evidence="1">YS8-69</strain>
    </source>
</reference>
<name>A0ABT1XIW8_9BURK</name>
<comment type="caution">
    <text evidence="1">The sequence shown here is derived from an EMBL/GenBank/DDBJ whole genome shotgun (WGS) entry which is preliminary data.</text>
</comment>
<accession>A0ABT1XIW8</accession>
<evidence type="ECO:0000313" key="2">
    <source>
        <dbReference type="Proteomes" id="UP001165267"/>
    </source>
</evidence>
<keyword evidence="2" id="KW-1185">Reference proteome</keyword>
<gene>
    <name evidence="1" type="ORF">NSP04_11235</name>
</gene>
<evidence type="ECO:0000313" key="1">
    <source>
        <dbReference type="EMBL" id="MCR2747222.1"/>
    </source>
</evidence>
<proteinExistence type="predicted"/>
<dbReference type="RefSeq" id="WP_257512445.1">
    <property type="nucleotide sequence ID" value="NZ_JANKHG010000018.1"/>
</dbReference>
<dbReference type="EMBL" id="JANKHG010000018">
    <property type="protein sequence ID" value="MCR2747222.1"/>
    <property type="molecule type" value="Genomic_DNA"/>
</dbReference>
<organism evidence="1 2">
    <name type="scientific">Limnobacter parvus</name>
    <dbReference type="NCBI Taxonomy" id="2939690"/>
    <lineage>
        <taxon>Bacteria</taxon>
        <taxon>Pseudomonadati</taxon>
        <taxon>Pseudomonadota</taxon>
        <taxon>Betaproteobacteria</taxon>
        <taxon>Burkholderiales</taxon>
        <taxon>Burkholderiaceae</taxon>
        <taxon>Limnobacter</taxon>
    </lineage>
</organism>
<sequence>MLKDPKTAVLQTSTEFLEHAMWNGLFFGLVNLFTPQASLPDTATMQQEIRQFAQVYAIDTRRIHVRESTMNNPSPFLTNSGVKACVLHVNQHADAKRVWSHFLDSGHEGMEAAFLAFTSAHELTHCLMSEKGKRVESKKALEAYLGVQFKNNVHFEETLADLVGLAYVAKVAPEAFEVIYKRVKSIRTDFSNRDPEHDSAAALRPDSIAFADSMLTKAGALQLAAN</sequence>
<dbReference type="Proteomes" id="UP001165267">
    <property type="component" value="Unassembled WGS sequence"/>
</dbReference>